<dbReference type="EMBL" id="CP001032">
    <property type="protein sequence ID" value="ACB77834.1"/>
    <property type="molecule type" value="Genomic_DNA"/>
</dbReference>
<proteinExistence type="predicted"/>
<dbReference type="KEGG" id="ote:Oter_4563"/>
<dbReference type="STRING" id="452637.Oter_4563"/>
<keyword evidence="5" id="KW-1185">Reference proteome</keyword>
<dbReference type="Proteomes" id="UP000007013">
    <property type="component" value="Chromosome"/>
</dbReference>
<dbReference type="Gene3D" id="3.40.50.720">
    <property type="entry name" value="NAD(P)-binding Rossmann-like Domain"/>
    <property type="match status" value="1"/>
</dbReference>
<dbReference type="InterPro" id="IPR036291">
    <property type="entry name" value="NAD(P)-bd_dom_sf"/>
</dbReference>
<name>B1ZQT6_OPITP</name>
<dbReference type="PROSITE" id="PS51318">
    <property type="entry name" value="TAT"/>
    <property type="match status" value="1"/>
</dbReference>
<reference evidence="4 5" key="1">
    <citation type="journal article" date="2011" name="J. Bacteriol.">
        <title>Genome sequence of the verrucomicrobium Opitutus terrae PB90-1, an abundant inhabitant of rice paddy soil ecosystems.</title>
        <authorList>
            <person name="van Passel M.W."/>
            <person name="Kant R."/>
            <person name="Palva A."/>
            <person name="Copeland A."/>
            <person name="Lucas S."/>
            <person name="Lapidus A."/>
            <person name="Glavina del Rio T."/>
            <person name="Pitluck S."/>
            <person name="Goltsman E."/>
            <person name="Clum A."/>
            <person name="Sun H."/>
            <person name="Schmutz J."/>
            <person name="Larimer F.W."/>
            <person name="Land M.L."/>
            <person name="Hauser L."/>
            <person name="Kyrpides N."/>
            <person name="Mikhailova N."/>
            <person name="Richardson P.P."/>
            <person name="Janssen P.H."/>
            <person name="de Vos W.M."/>
            <person name="Smidt H."/>
        </authorList>
    </citation>
    <scope>NUCLEOTIDE SEQUENCE [LARGE SCALE GENOMIC DNA]</scope>
    <source>
        <strain evidence="5">DSM 11246 / JCM 15787 / PB90-1</strain>
    </source>
</reference>
<dbReference type="GO" id="GO:0000166">
    <property type="term" value="F:nucleotide binding"/>
    <property type="evidence" value="ECO:0007669"/>
    <property type="project" value="InterPro"/>
</dbReference>
<dbReference type="PANTHER" id="PTHR43377">
    <property type="entry name" value="BILIVERDIN REDUCTASE A"/>
    <property type="match status" value="1"/>
</dbReference>
<sequence>MSENPVSSPMNRRTFVKTVSAAGIGVAAFGPQLFAATTRPTGSRKRYAIVGVGSRHHMYQDAIERTYPQHAELVGLCDTNAGRLELARTRSTRNEATPPPAFLARDFDRMLAETKPDILIVTTVDATHDDYIVRGLLAGVDVITEKPMTTTAEKCQRILDARKKSGRNLRVTFNYRYSPPRTQVKDILMSGEIGEVRSVDFHWMLNTHHGADYFRRWHGEKKNSGGLMVHKATHHFDLVNWWLGAMPATVMATGKREFYTPTMAKRFGLQSHHERCHTCPEKEKCGFFMDLAASPSLKSLYLDQERYDGYFRDQCVWNPRIDIEDTMNVLVNYDNGVTLAYSLNAFNAWEGYTIAFNGTLGRLEHTIVEQVYVNGTDTVQGGIAAGGVTTRVVPLRGEPRTLEPWTGTGGHGGGDKVMLDEIFLPEVPADKYQRASDERGGAASILVGIAANRCFETGQPVKIGELVTGLTPPHYAPMPSRTAPLPMPAKVGRLPS</sequence>
<gene>
    <name evidence="4" type="ordered locus">Oter_4563</name>
</gene>
<dbReference type="OrthoDB" id="9781031at2"/>
<dbReference type="SUPFAM" id="SSF51735">
    <property type="entry name" value="NAD(P)-binding Rossmann-fold domains"/>
    <property type="match status" value="1"/>
</dbReference>
<dbReference type="Gene3D" id="3.30.360.10">
    <property type="entry name" value="Dihydrodipicolinate Reductase, domain 2"/>
    <property type="match status" value="1"/>
</dbReference>
<dbReference type="SUPFAM" id="SSF55347">
    <property type="entry name" value="Glyceraldehyde-3-phosphate dehydrogenase-like, C-terminal domain"/>
    <property type="match status" value="1"/>
</dbReference>
<dbReference type="Pfam" id="PF02894">
    <property type="entry name" value="GFO_IDH_MocA_C"/>
    <property type="match status" value="1"/>
</dbReference>
<dbReference type="InterPro" id="IPR004104">
    <property type="entry name" value="Gfo/Idh/MocA-like_OxRdtase_C"/>
</dbReference>
<dbReference type="HOGENOM" id="CLU_052304_0_0_0"/>
<evidence type="ECO:0000259" key="2">
    <source>
        <dbReference type="Pfam" id="PF01408"/>
    </source>
</evidence>
<dbReference type="InterPro" id="IPR006311">
    <property type="entry name" value="TAT_signal"/>
</dbReference>
<evidence type="ECO:0000313" key="5">
    <source>
        <dbReference type="Proteomes" id="UP000007013"/>
    </source>
</evidence>
<dbReference type="PANTHER" id="PTHR43377:SF2">
    <property type="entry name" value="BINDING ROSSMANN FOLD OXIDOREDUCTASE, PUTATIVE (AFU_ORTHOLOGUE AFUA_4G00560)-RELATED"/>
    <property type="match status" value="1"/>
</dbReference>
<evidence type="ECO:0000313" key="4">
    <source>
        <dbReference type="EMBL" id="ACB77834.1"/>
    </source>
</evidence>
<protein>
    <submittedName>
        <fullName evidence="4">Oxidoreductase domain protein</fullName>
    </submittedName>
</protein>
<dbReference type="InterPro" id="IPR051450">
    <property type="entry name" value="Gfo/Idh/MocA_Oxidoreductases"/>
</dbReference>
<feature type="domain" description="Gfo/Idh/MocA-like oxidoreductase N-terminal" evidence="2">
    <location>
        <begin position="46"/>
        <end position="172"/>
    </location>
</feature>
<accession>B1ZQT6</accession>
<feature type="region of interest" description="Disordered" evidence="1">
    <location>
        <begin position="476"/>
        <end position="496"/>
    </location>
</feature>
<evidence type="ECO:0000256" key="1">
    <source>
        <dbReference type="SAM" id="MobiDB-lite"/>
    </source>
</evidence>
<dbReference type="AlphaFoldDB" id="B1ZQT6"/>
<evidence type="ECO:0000259" key="3">
    <source>
        <dbReference type="Pfam" id="PF02894"/>
    </source>
</evidence>
<dbReference type="eggNOG" id="COG0673">
    <property type="taxonomic scope" value="Bacteria"/>
</dbReference>
<dbReference type="Pfam" id="PF01408">
    <property type="entry name" value="GFO_IDH_MocA"/>
    <property type="match status" value="1"/>
</dbReference>
<feature type="domain" description="Gfo/Idh/MocA-like oxidoreductase C-terminal" evidence="3">
    <location>
        <begin position="187"/>
        <end position="463"/>
    </location>
</feature>
<dbReference type="InterPro" id="IPR000683">
    <property type="entry name" value="Gfo/Idh/MocA-like_OxRdtase_N"/>
</dbReference>
<organism evidence="4 5">
    <name type="scientific">Opitutus terrae (strain DSM 11246 / JCM 15787 / PB90-1)</name>
    <dbReference type="NCBI Taxonomy" id="452637"/>
    <lineage>
        <taxon>Bacteria</taxon>
        <taxon>Pseudomonadati</taxon>
        <taxon>Verrucomicrobiota</taxon>
        <taxon>Opitutia</taxon>
        <taxon>Opitutales</taxon>
        <taxon>Opitutaceae</taxon>
        <taxon>Opitutus</taxon>
    </lineage>
</organism>